<protein>
    <recommendedName>
        <fullName evidence="6">Proteinase inhibitor</fullName>
    </recommendedName>
</protein>
<proteinExistence type="inferred from homology"/>
<evidence type="ECO:0000256" key="2">
    <source>
        <dbReference type="ARBA" id="ARBA00022690"/>
    </source>
</evidence>
<comment type="caution">
    <text evidence="4">The sequence shown here is derived from an EMBL/GenBank/DDBJ whole genome shotgun (WGS) entry which is preliminary data.</text>
</comment>
<keyword evidence="2" id="KW-0646">Protease inhibitor</keyword>
<comment type="similarity">
    <text evidence="1">Belongs to the protease inhibitor I13 (potato type I serine protease inhibitor) family.</text>
</comment>
<keyword evidence="3" id="KW-0722">Serine protease inhibitor</keyword>
<organism evidence="4 5">
    <name type="scientific">Cinchona calisaya</name>
    <dbReference type="NCBI Taxonomy" id="153742"/>
    <lineage>
        <taxon>Eukaryota</taxon>
        <taxon>Viridiplantae</taxon>
        <taxon>Streptophyta</taxon>
        <taxon>Embryophyta</taxon>
        <taxon>Tracheophyta</taxon>
        <taxon>Spermatophyta</taxon>
        <taxon>Magnoliopsida</taxon>
        <taxon>eudicotyledons</taxon>
        <taxon>Gunneridae</taxon>
        <taxon>Pentapetalae</taxon>
        <taxon>asterids</taxon>
        <taxon>lamiids</taxon>
        <taxon>Gentianales</taxon>
        <taxon>Rubiaceae</taxon>
        <taxon>Cinchonoideae</taxon>
        <taxon>Cinchoneae</taxon>
        <taxon>Cinchona</taxon>
    </lineage>
</organism>
<name>A0ABD2ZDZ2_9GENT</name>
<dbReference type="AlphaFoldDB" id="A0ABD2ZDZ2"/>
<sequence length="72" mass="7724">MADPLCPPGKLSWPGLVGVNGFAAASIIEKENPHVRAIVMDCRAPWTADYNCHRVRVVVNKDGIVNQTPVAG</sequence>
<dbReference type="InterPro" id="IPR036354">
    <property type="entry name" value="Prot_inh_pot1_sf"/>
</dbReference>
<dbReference type="Gene3D" id="3.30.10.10">
    <property type="entry name" value="Trypsin Inhibitor V, subunit A"/>
    <property type="match status" value="1"/>
</dbReference>
<gene>
    <name evidence="4" type="ORF">ACH5RR_020252</name>
</gene>
<evidence type="ECO:0000256" key="3">
    <source>
        <dbReference type="ARBA" id="ARBA00022900"/>
    </source>
</evidence>
<dbReference type="Proteomes" id="UP001630127">
    <property type="component" value="Unassembled WGS sequence"/>
</dbReference>
<accession>A0ABD2ZDZ2</accession>
<dbReference type="SUPFAM" id="SSF54654">
    <property type="entry name" value="CI-2 family of serine protease inhibitors"/>
    <property type="match status" value="1"/>
</dbReference>
<evidence type="ECO:0000313" key="5">
    <source>
        <dbReference type="Proteomes" id="UP001630127"/>
    </source>
</evidence>
<evidence type="ECO:0000313" key="4">
    <source>
        <dbReference type="EMBL" id="KAL3517663.1"/>
    </source>
</evidence>
<dbReference type="PANTHER" id="PTHR33091:SF73">
    <property type="entry name" value="INHIBITOR OF TRYPSIN AND HAGEMAN FACTOR-LIKE"/>
    <property type="match status" value="1"/>
</dbReference>
<dbReference type="GO" id="GO:0004867">
    <property type="term" value="F:serine-type endopeptidase inhibitor activity"/>
    <property type="evidence" value="ECO:0007669"/>
    <property type="project" value="UniProtKB-KW"/>
</dbReference>
<dbReference type="PANTHER" id="PTHR33091">
    <property type="entry name" value="PROTEIN, PUTATIVE, EXPRESSED-RELATED"/>
    <property type="match status" value="1"/>
</dbReference>
<evidence type="ECO:0008006" key="6">
    <source>
        <dbReference type="Google" id="ProtNLM"/>
    </source>
</evidence>
<evidence type="ECO:0000256" key="1">
    <source>
        <dbReference type="ARBA" id="ARBA00008210"/>
    </source>
</evidence>
<dbReference type="InterPro" id="IPR000864">
    <property type="entry name" value="Prot_inh_pot1"/>
</dbReference>
<keyword evidence="5" id="KW-1185">Reference proteome</keyword>
<dbReference type="Pfam" id="PF00280">
    <property type="entry name" value="potato_inhibit"/>
    <property type="match status" value="1"/>
</dbReference>
<reference evidence="4 5" key="1">
    <citation type="submission" date="2024-11" db="EMBL/GenBank/DDBJ databases">
        <title>A near-complete genome assembly of Cinchona calisaya.</title>
        <authorList>
            <person name="Lian D.C."/>
            <person name="Zhao X.W."/>
            <person name="Wei L."/>
        </authorList>
    </citation>
    <scope>NUCLEOTIDE SEQUENCE [LARGE SCALE GENOMIC DNA]</scope>
    <source>
        <tissue evidence="4">Nenye</tissue>
    </source>
</reference>
<dbReference type="EMBL" id="JBJUIK010000009">
    <property type="protein sequence ID" value="KAL3517663.1"/>
    <property type="molecule type" value="Genomic_DNA"/>
</dbReference>